<feature type="compositionally biased region" description="Low complexity" evidence="1">
    <location>
        <begin position="192"/>
        <end position="213"/>
    </location>
</feature>
<keyword evidence="3" id="KW-1185">Reference proteome</keyword>
<accession>A0A1M4XQG4</accession>
<sequence length="388" mass="42949">MYFIEKRGKETVSEKTERTLYDSLPAEILKKVVRGELDSMTPEETVAYYQAVCESLGLNPLTRPFDFIRPKGGSRVILYARRDCADQLAAKHKLSRQIISREKIGDTVYAVTARITGPDGRVVEATGAVNIAGLKGEDLANRIMIAETKAYRRGVLAYAGLGWADETELETIPELRNEFRPEPGLETESAGPEPEQQPNQEAVQQPEQEPEQQPEQKPEQQPEPKQGEDFEGELVVLEPPEEKDGWKKVLGFTLVGEETVSLVTRGKHLDALGPQDHIYVKGQRRGDKIIVAVVSIIKKAQEPEPGEFTVIVKSPPREAKKTFESGLESITWARAVANGEEVLLVARGANREAVKALAVDAEVRVKGTLVQDKDKILLVVEELLEPAA</sequence>
<dbReference type="Proteomes" id="UP000184196">
    <property type="component" value="Unassembled WGS sequence"/>
</dbReference>
<protein>
    <submittedName>
        <fullName evidence="2">Uncharacterized protein</fullName>
    </submittedName>
</protein>
<feature type="compositionally biased region" description="Basic and acidic residues" evidence="1">
    <location>
        <begin position="214"/>
        <end position="228"/>
    </location>
</feature>
<dbReference type="AlphaFoldDB" id="A0A1M4XQG4"/>
<name>A0A1M4XQG4_9FIRM</name>
<evidence type="ECO:0000313" key="3">
    <source>
        <dbReference type="Proteomes" id="UP000184196"/>
    </source>
</evidence>
<reference evidence="3" key="1">
    <citation type="submission" date="2016-11" db="EMBL/GenBank/DDBJ databases">
        <authorList>
            <person name="Varghese N."/>
            <person name="Submissions S."/>
        </authorList>
    </citation>
    <scope>NUCLEOTIDE SEQUENCE [LARGE SCALE GENOMIC DNA]</scope>
    <source>
        <strain evidence="3">DSM 11792</strain>
    </source>
</reference>
<proteinExistence type="predicted"/>
<feature type="region of interest" description="Disordered" evidence="1">
    <location>
        <begin position="181"/>
        <end position="229"/>
    </location>
</feature>
<dbReference type="EMBL" id="FQUW01000012">
    <property type="protein sequence ID" value="SHE95834.1"/>
    <property type="molecule type" value="Genomic_DNA"/>
</dbReference>
<gene>
    <name evidence="2" type="ORF">SAMN02745218_01133</name>
</gene>
<evidence type="ECO:0000256" key="1">
    <source>
        <dbReference type="SAM" id="MobiDB-lite"/>
    </source>
</evidence>
<organism evidence="2 3">
    <name type="scientific">Desulfofundulus australicus DSM 11792</name>
    <dbReference type="NCBI Taxonomy" id="1121425"/>
    <lineage>
        <taxon>Bacteria</taxon>
        <taxon>Bacillati</taxon>
        <taxon>Bacillota</taxon>
        <taxon>Clostridia</taxon>
        <taxon>Eubacteriales</taxon>
        <taxon>Peptococcaceae</taxon>
        <taxon>Desulfofundulus</taxon>
    </lineage>
</organism>
<evidence type="ECO:0000313" key="2">
    <source>
        <dbReference type="EMBL" id="SHE95834.1"/>
    </source>
</evidence>